<comment type="similarity">
    <text evidence="2">Belongs to the CIA30 family.</text>
</comment>
<dbReference type="Ensembl" id="ENSSGRT00000060479.1">
    <property type="protein sequence ID" value="ENSSGRP00000056652.1"/>
    <property type="gene ID" value="ENSSGRG00000029648.1"/>
</dbReference>
<evidence type="ECO:0000313" key="11">
    <source>
        <dbReference type="Proteomes" id="UP000472262"/>
    </source>
</evidence>
<keyword evidence="11" id="KW-1185">Reference proteome</keyword>
<evidence type="ECO:0000313" key="10">
    <source>
        <dbReference type="Ensembl" id="ENSSGRP00000056652.1"/>
    </source>
</evidence>
<dbReference type="InterPro" id="IPR013857">
    <property type="entry name" value="NADH-UbQ_OxRdtase-assoc_prot30"/>
</dbReference>
<dbReference type="Proteomes" id="UP000472262">
    <property type="component" value="Unassembled WGS sequence"/>
</dbReference>
<organism evidence="10 11">
    <name type="scientific">Sinocyclocheilus grahami</name>
    <name type="common">Dianchi golden-line fish</name>
    <name type="synonym">Barbus grahami</name>
    <dbReference type="NCBI Taxonomy" id="75366"/>
    <lineage>
        <taxon>Eukaryota</taxon>
        <taxon>Metazoa</taxon>
        <taxon>Chordata</taxon>
        <taxon>Craniata</taxon>
        <taxon>Vertebrata</taxon>
        <taxon>Euteleostomi</taxon>
        <taxon>Actinopterygii</taxon>
        <taxon>Neopterygii</taxon>
        <taxon>Teleostei</taxon>
        <taxon>Ostariophysi</taxon>
        <taxon>Cypriniformes</taxon>
        <taxon>Cyprinidae</taxon>
        <taxon>Cyprininae</taxon>
        <taxon>Sinocyclocheilus</taxon>
    </lineage>
</organism>
<dbReference type="GO" id="GO:0005739">
    <property type="term" value="C:mitochondrion"/>
    <property type="evidence" value="ECO:0007669"/>
    <property type="project" value="UniProtKB-SubCell"/>
</dbReference>
<evidence type="ECO:0000256" key="7">
    <source>
        <dbReference type="ARBA" id="ARBA00031882"/>
    </source>
</evidence>
<sequence length="310" mass="36014">MAVPKTLKTLFGVYGVIHRQTPLLPSTLRCSVILSTRSVYERDYRRPGQPPDTRWPWQKIQFDFSKGLEGIKKHIGLLKDEFVQRWTGPEGRPLIDHMLEQTRVQWEFRGPESLNQWVVSSDQEIGGRSEAYIKLGKNNTTCLLYGTLCSTPPRDGETRYSGYCTLLSKQPLASFDRKKYYDWSSFNTLHMRIRGDGRPWMVNMSAETFFSHQRDDIYSYFLYTRGGPYWQDVKIPFSKFFLSSRGRIQDDQHVLWLDKASGRERLAFRSNVFFLVTPGVTDILLFPLKTNGVAPVKKKKRSKTFKTNAS</sequence>
<reference evidence="10" key="2">
    <citation type="submission" date="2025-09" db="UniProtKB">
        <authorList>
            <consortium name="Ensembl"/>
        </authorList>
    </citation>
    <scope>IDENTIFICATION</scope>
</reference>
<keyword evidence="4" id="KW-0496">Mitochondrion</keyword>
<dbReference type="SUPFAM" id="SSF49785">
    <property type="entry name" value="Galactose-binding domain-like"/>
    <property type="match status" value="1"/>
</dbReference>
<evidence type="ECO:0000256" key="5">
    <source>
        <dbReference type="ARBA" id="ARBA00023186"/>
    </source>
</evidence>
<accession>A0A672NZ85</accession>
<dbReference type="PANTHER" id="PTHR13194:SF18">
    <property type="entry name" value="COMPLEX I INTERMEDIATE-ASSOCIATED PROTEIN 30, MITOCHONDRIAL"/>
    <property type="match status" value="1"/>
</dbReference>
<comment type="subcellular location">
    <subcellularLocation>
        <location evidence="1">Mitochondrion</location>
    </subcellularLocation>
</comment>
<dbReference type="InterPro" id="IPR039131">
    <property type="entry name" value="NDUFAF1"/>
</dbReference>
<dbReference type="GO" id="GO:0051082">
    <property type="term" value="F:unfolded protein binding"/>
    <property type="evidence" value="ECO:0007669"/>
    <property type="project" value="TreeGrafter"/>
</dbReference>
<gene>
    <name evidence="10" type="primary">LOC107588570</name>
</gene>
<proteinExistence type="inferred from homology"/>
<dbReference type="PANTHER" id="PTHR13194">
    <property type="entry name" value="COMPLEX I INTERMEDIATE-ASSOCIATED PROTEIN 30"/>
    <property type="match status" value="1"/>
</dbReference>
<feature type="domain" description="NADH:ubiquinone oxidoreductase intermediate-associated protein 30" evidence="9">
    <location>
        <begin position="106"/>
        <end position="259"/>
    </location>
</feature>
<evidence type="ECO:0000256" key="6">
    <source>
        <dbReference type="ARBA" id="ARBA00029396"/>
    </source>
</evidence>
<evidence type="ECO:0000256" key="3">
    <source>
        <dbReference type="ARBA" id="ARBA00020004"/>
    </source>
</evidence>
<dbReference type="InParanoid" id="A0A672NZ85"/>
<protein>
    <recommendedName>
        <fullName evidence="3">Complex I intermediate-associated protein 30, mitochondrial</fullName>
    </recommendedName>
    <alternativeName>
        <fullName evidence="7">NADH dehydrogenase [ubiquinone] 1 alpha subcomplex assembly factor 1</fullName>
    </alternativeName>
</protein>
<dbReference type="AlphaFoldDB" id="A0A672NZ85"/>
<evidence type="ECO:0000259" key="9">
    <source>
        <dbReference type="Pfam" id="PF08547"/>
    </source>
</evidence>
<evidence type="ECO:0000256" key="2">
    <source>
        <dbReference type="ARBA" id="ARBA00007884"/>
    </source>
</evidence>
<keyword evidence="5" id="KW-0143">Chaperone</keyword>
<comment type="subunit">
    <text evidence="8">Part of the mitochondrial complex I assembly/MCIA complex that comprises at least the core subunits TMEM126B, NDUFAF1, ECSIT and ACAD9 and complement subunits such as COA1 and TMEM186. Interacts with ECSIT. Interacts with ACAD9. At early stages of complex I assembly, it is found in intermediate subcomplexes that contain different subunits including NDUFB6, NDUFA6, NDUFA9, NDUFS3, NDUFS7, ND1, ND2 and ND3. Interacts with TMEM70 and TMEM242.</text>
</comment>
<name>A0A672NZ85_SINGR</name>
<evidence type="ECO:0000256" key="1">
    <source>
        <dbReference type="ARBA" id="ARBA00004173"/>
    </source>
</evidence>
<dbReference type="Pfam" id="PF08547">
    <property type="entry name" value="CIA30"/>
    <property type="match status" value="1"/>
</dbReference>
<evidence type="ECO:0000256" key="4">
    <source>
        <dbReference type="ARBA" id="ARBA00023128"/>
    </source>
</evidence>
<reference evidence="10" key="1">
    <citation type="submission" date="2025-08" db="UniProtKB">
        <authorList>
            <consortium name="Ensembl"/>
        </authorList>
    </citation>
    <scope>IDENTIFICATION</scope>
</reference>
<dbReference type="GO" id="GO:0006120">
    <property type="term" value="P:mitochondrial electron transport, NADH to ubiquinone"/>
    <property type="evidence" value="ECO:0007669"/>
    <property type="project" value="TreeGrafter"/>
</dbReference>
<comment type="function">
    <text evidence="6">As part of the MCIA complex, involved in the assembly of the mitochondrial complex I.</text>
</comment>
<dbReference type="GO" id="GO:0032981">
    <property type="term" value="P:mitochondrial respiratory chain complex I assembly"/>
    <property type="evidence" value="ECO:0007669"/>
    <property type="project" value="TreeGrafter"/>
</dbReference>
<evidence type="ECO:0000256" key="8">
    <source>
        <dbReference type="ARBA" id="ARBA00047124"/>
    </source>
</evidence>
<dbReference type="InterPro" id="IPR008979">
    <property type="entry name" value="Galactose-bd-like_sf"/>
</dbReference>